<evidence type="ECO:0000313" key="2">
    <source>
        <dbReference type="Proteomes" id="UP001370758"/>
    </source>
</evidence>
<reference evidence="1 2" key="1">
    <citation type="submission" date="2023-08" db="EMBL/GenBank/DDBJ databases">
        <authorList>
            <person name="Palmer J.M."/>
        </authorList>
    </citation>
    <scope>NUCLEOTIDE SEQUENCE [LARGE SCALE GENOMIC DNA]</scope>
    <source>
        <strain evidence="1 2">TWF481</strain>
    </source>
</reference>
<protein>
    <submittedName>
        <fullName evidence="1">Uncharacterized protein</fullName>
    </submittedName>
</protein>
<dbReference type="Proteomes" id="UP001370758">
    <property type="component" value="Unassembled WGS sequence"/>
</dbReference>
<gene>
    <name evidence="1" type="ORF">TWF481_010296</name>
</gene>
<evidence type="ECO:0000313" key="1">
    <source>
        <dbReference type="EMBL" id="KAK6499940.1"/>
    </source>
</evidence>
<organism evidence="1 2">
    <name type="scientific">Arthrobotrys musiformis</name>
    <dbReference type="NCBI Taxonomy" id="47236"/>
    <lineage>
        <taxon>Eukaryota</taxon>
        <taxon>Fungi</taxon>
        <taxon>Dikarya</taxon>
        <taxon>Ascomycota</taxon>
        <taxon>Pezizomycotina</taxon>
        <taxon>Orbiliomycetes</taxon>
        <taxon>Orbiliales</taxon>
        <taxon>Orbiliaceae</taxon>
        <taxon>Arthrobotrys</taxon>
    </lineage>
</organism>
<sequence length="118" mass="13637">MRVKLQAKTESRDLTGWLTSQDPCQFDPLGRFPARGPNAIRLRTFEPSQPDFEGIHFGNIPISHAYNYPMILLVRVRPRTFNIFTSSNLYNHRDSQNGVPGKAKHWMLLLSKTKNQVR</sequence>
<dbReference type="AlphaFoldDB" id="A0AAV9W1R4"/>
<name>A0AAV9W1R4_9PEZI</name>
<proteinExistence type="predicted"/>
<comment type="caution">
    <text evidence="1">The sequence shown here is derived from an EMBL/GenBank/DDBJ whole genome shotgun (WGS) entry which is preliminary data.</text>
</comment>
<dbReference type="EMBL" id="JAVHJL010000007">
    <property type="protein sequence ID" value="KAK6499940.1"/>
    <property type="molecule type" value="Genomic_DNA"/>
</dbReference>
<keyword evidence="2" id="KW-1185">Reference proteome</keyword>
<accession>A0AAV9W1R4</accession>